<keyword evidence="1" id="KW-0812">Transmembrane</keyword>
<feature type="non-terminal residue" evidence="2">
    <location>
        <position position="1"/>
    </location>
</feature>
<proteinExistence type="predicted"/>
<sequence length="69" mass="7467">NFVVVVYAVNAKGKSQAVVLRVNTSHAKTNDHRKGSRWQLTSQVMVVVLAAVVLVVLLTGIAVVLIRKT</sequence>
<protein>
    <submittedName>
        <fullName evidence="2">Uncharacterized protein</fullName>
    </submittedName>
</protein>
<reference evidence="2 3" key="1">
    <citation type="submission" date="2013-11" db="EMBL/GenBank/DDBJ databases">
        <title>Genome sequencing of Stegodyphus mimosarum.</title>
        <authorList>
            <person name="Bechsgaard J."/>
        </authorList>
    </citation>
    <scope>NUCLEOTIDE SEQUENCE [LARGE SCALE GENOMIC DNA]</scope>
</reference>
<evidence type="ECO:0000313" key="2">
    <source>
        <dbReference type="EMBL" id="KFM73258.1"/>
    </source>
</evidence>
<accession>A0A087U7B9</accession>
<feature type="non-terminal residue" evidence="2">
    <location>
        <position position="69"/>
    </location>
</feature>
<gene>
    <name evidence="2" type="ORF">X975_25657</name>
</gene>
<dbReference type="EMBL" id="KK118554">
    <property type="protein sequence ID" value="KFM73258.1"/>
    <property type="molecule type" value="Genomic_DNA"/>
</dbReference>
<keyword evidence="1" id="KW-0472">Membrane</keyword>
<evidence type="ECO:0000256" key="1">
    <source>
        <dbReference type="SAM" id="Phobius"/>
    </source>
</evidence>
<feature type="transmembrane region" description="Helical" evidence="1">
    <location>
        <begin position="44"/>
        <end position="66"/>
    </location>
</feature>
<organism evidence="2 3">
    <name type="scientific">Stegodyphus mimosarum</name>
    <name type="common">African social velvet spider</name>
    <dbReference type="NCBI Taxonomy" id="407821"/>
    <lineage>
        <taxon>Eukaryota</taxon>
        <taxon>Metazoa</taxon>
        <taxon>Ecdysozoa</taxon>
        <taxon>Arthropoda</taxon>
        <taxon>Chelicerata</taxon>
        <taxon>Arachnida</taxon>
        <taxon>Araneae</taxon>
        <taxon>Araneomorphae</taxon>
        <taxon>Entelegynae</taxon>
        <taxon>Eresoidea</taxon>
        <taxon>Eresidae</taxon>
        <taxon>Stegodyphus</taxon>
    </lineage>
</organism>
<keyword evidence="1" id="KW-1133">Transmembrane helix</keyword>
<dbReference type="Proteomes" id="UP000054359">
    <property type="component" value="Unassembled WGS sequence"/>
</dbReference>
<dbReference type="AlphaFoldDB" id="A0A087U7B9"/>
<name>A0A087U7B9_STEMI</name>
<keyword evidence="3" id="KW-1185">Reference proteome</keyword>
<evidence type="ECO:0000313" key="3">
    <source>
        <dbReference type="Proteomes" id="UP000054359"/>
    </source>
</evidence>